<evidence type="ECO:0000313" key="2">
    <source>
        <dbReference type="EMBL" id="KAK4493525.1"/>
    </source>
</evidence>
<evidence type="ECO:0000313" key="3">
    <source>
        <dbReference type="Proteomes" id="UP001291926"/>
    </source>
</evidence>
<feature type="non-terminal residue" evidence="2">
    <location>
        <position position="1"/>
    </location>
</feature>
<dbReference type="SUPFAM" id="SSF53383">
    <property type="entry name" value="PLP-dependent transferases"/>
    <property type="match status" value="1"/>
</dbReference>
<sequence>RKVVENNEVFSVPKFPLQFCNFMRDFTQTYPGFAWMKCKEGVDCEKLLKGHNILSRSGKRLGSDVEYVRISMMGNDEDFDLFLQRLSTIHGMSNGN</sequence>
<reference evidence="2 3" key="1">
    <citation type="journal article" date="2023" name="bioRxiv">
        <title>Genome report: Whole genome sequence and annotation of Penstemon davidsonii.</title>
        <authorList>
            <person name="Ostevik K.L."/>
            <person name="Alabady M."/>
            <person name="Zhang M."/>
            <person name="Rausher M.D."/>
        </authorList>
    </citation>
    <scope>NUCLEOTIDE SEQUENCE [LARGE SCALE GENOMIC DNA]</scope>
    <source>
        <strain evidence="2">DNT005</strain>
        <tissue evidence="2">Whole leaf</tissue>
    </source>
</reference>
<dbReference type="EMBL" id="JAYDYQ010000097">
    <property type="protein sequence ID" value="KAK4493525.1"/>
    <property type="molecule type" value="Genomic_DNA"/>
</dbReference>
<keyword evidence="3" id="KW-1185">Reference proteome</keyword>
<dbReference type="Proteomes" id="UP001291926">
    <property type="component" value="Unassembled WGS sequence"/>
</dbReference>
<dbReference type="InterPro" id="IPR006948">
    <property type="entry name" value="Alliinase_C"/>
</dbReference>
<protein>
    <recommendedName>
        <fullName evidence="1">Alliinase C-terminal domain-containing protein</fullName>
    </recommendedName>
</protein>
<gene>
    <name evidence="2" type="ORF">RD792_018134</name>
</gene>
<name>A0ABR0DX05_9LAMI</name>
<dbReference type="Pfam" id="PF04864">
    <property type="entry name" value="Alliinase_C"/>
    <property type="match status" value="1"/>
</dbReference>
<feature type="domain" description="Alliinase C-terminal" evidence="1">
    <location>
        <begin position="1"/>
        <end position="89"/>
    </location>
</feature>
<comment type="caution">
    <text evidence="2">The sequence shown here is derived from an EMBL/GenBank/DDBJ whole genome shotgun (WGS) entry which is preliminary data.</text>
</comment>
<dbReference type="InterPro" id="IPR015424">
    <property type="entry name" value="PyrdxlP-dep_Trfase"/>
</dbReference>
<proteinExistence type="predicted"/>
<dbReference type="Gene3D" id="3.90.1150.10">
    <property type="entry name" value="Aspartate Aminotransferase, domain 1"/>
    <property type="match status" value="1"/>
</dbReference>
<organism evidence="2 3">
    <name type="scientific">Penstemon davidsonii</name>
    <dbReference type="NCBI Taxonomy" id="160366"/>
    <lineage>
        <taxon>Eukaryota</taxon>
        <taxon>Viridiplantae</taxon>
        <taxon>Streptophyta</taxon>
        <taxon>Embryophyta</taxon>
        <taxon>Tracheophyta</taxon>
        <taxon>Spermatophyta</taxon>
        <taxon>Magnoliopsida</taxon>
        <taxon>eudicotyledons</taxon>
        <taxon>Gunneridae</taxon>
        <taxon>Pentapetalae</taxon>
        <taxon>asterids</taxon>
        <taxon>lamiids</taxon>
        <taxon>Lamiales</taxon>
        <taxon>Plantaginaceae</taxon>
        <taxon>Cheloneae</taxon>
        <taxon>Penstemon</taxon>
    </lineage>
</organism>
<dbReference type="InterPro" id="IPR015422">
    <property type="entry name" value="PyrdxlP-dep_Trfase_small"/>
</dbReference>
<accession>A0ABR0DX05</accession>
<evidence type="ECO:0000259" key="1">
    <source>
        <dbReference type="Pfam" id="PF04864"/>
    </source>
</evidence>